<organism evidence="2 3">
    <name type="scientific">Monilinia fructicola</name>
    <name type="common">Brown rot fungus</name>
    <name type="synonym">Ciboria fructicola</name>
    <dbReference type="NCBI Taxonomy" id="38448"/>
    <lineage>
        <taxon>Eukaryota</taxon>
        <taxon>Fungi</taxon>
        <taxon>Dikarya</taxon>
        <taxon>Ascomycota</taxon>
        <taxon>Pezizomycotina</taxon>
        <taxon>Leotiomycetes</taxon>
        <taxon>Helotiales</taxon>
        <taxon>Sclerotiniaceae</taxon>
        <taxon>Monilinia</taxon>
    </lineage>
</organism>
<keyword evidence="1" id="KW-0732">Signal</keyword>
<dbReference type="AlphaFoldDB" id="A0A5M9K9I9"/>
<dbReference type="Proteomes" id="UP000322873">
    <property type="component" value="Unassembled WGS sequence"/>
</dbReference>
<sequence length="82" mass="8771">MHFQKFILTAMILPLAIAAPIATTVDNEVNKSTSTLEKSDQQRTAHTSVLRAGPFLWNVLDPFNLGPVIDGLNAAIVGAGLK</sequence>
<gene>
    <name evidence="2" type="ORF">EYC84_006823</name>
</gene>
<evidence type="ECO:0000313" key="2">
    <source>
        <dbReference type="EMBL" id="KAA8576762.1"/>
    </source>
</evidence>
<protein>
    <submittedName>
        <fullName evidence="2">Uncharacterized protein</fullName>
    </submittedName>
</protein>
<evidence type="ECO:0000256" key="1">
    <source>
        <dbReference type="SAM" id="SignalP"/>
    </source>
</evidence>
<accession>A0A5M9K9I9</accession>
<reference evidence="2 3" key="1">
    <citation type="submission" date="2019-06" db="EMBL/GenBank/DDBJ databases">
        <title>Genome Sequence of the Brown Rot Fungal Pathogen Monilinia fructicola.</title>
        <authorList>
            <person name="De Miccolis Angelini R.M."/>
            <person name="Landi L."/>
            <person name="Abate D."/>
            <person name="Pollastro S."/>
            <person name="Romanazzi G."/>
            <person name="Faretra F."/>
        </authorList>
    </citation>
    <scope>NUCLEOTIDE SEQUENCE [LARGE SCALE GENOMIC DNA]</scope>
    <source>
        <strain evidence="2 3">Mfrc123</strain>
    </source>
</reference>
<feature type="signal peptide" evidence="1">
    <location>
        <begin position="1"/>
        <end position="18"/>
    </location>
</feature>
<keyword evidence="3" id="KW-1185">Reference proteome</keyword>
<name>A0A5M9K9I9_MONFR</name>
<dbReference type="EMBL" id="VICG01000001">
    <property type="protein sequence ID" value="KAA8576762.1"/>
    <property type="molecule type" value="Genomic_DNA"/>
</dbReference>
<comment type="caution">
    <text evidence="2">The sequence shown here is derived from an EMBL/GenBank/DDBJ whole genome shotgun (WGS) entry which is preliminary data.</text>
</comment>
<proteinExistence type="predicted"/>
<evidence type="ECO:0000313" key="3">
    <source>
        <dbReference type="Proteomes" id="UP000322873"/>
    </source>
</evidence>
<feature type="chain" id="PRO_5024342999" evidence="1">
    <location>
        <begin position="19"/>
        <end position="82"/>
    </location>
</feature>
<dbReference type="VEuPathDB" id="FungiDB:MFRU_014g01280"/>